<reference evidence="1 2" key="1">
    <citation type="submission" date="2018-06" db="EMBL/GenBank/DDBJ databases">
        <authorList>
            <consortium name="Pathogen Informatics"/>
            <person name="Doyle S."/>
        </authorList>
    </citation>
    <scope>NUCLEOTIDE SEQUENCE [LARGE SCALE GENOMIC DNA]</scope>
    <source>
        <strain evidence="1 2">NCTC13163</strain>
    </source>
</reference>
<sequence>MSKTRYKDRGELKWIPFLMPEHVALLKRYYAQIQKIELPDLDEQLLYLWQTELERAIREGDAVDVTLFEDGATRSLRGYVHAIYYAEREVELFDGAVQRIPFANILSVR</sequence>
<organism evidence="1 2">
    <name type="scientific">Exiguobacterium aurantiacum</name>
    <dbReference type="NCBI Taxonomy" id="33987"/>
    <lineage>
        <taxon>Bacteria</taxon>
        <taxon>Bacillati</taxon>
        <taxon>Bacillota</taxon>
        <taxon>Bacilli</taxon>
        <taxon>Bacillales</taxon>
        <taxon>Bacillales Family XII. Incertae Sedis</taxon>
        <taxon>Exiguobacterium</taxon>
    </lineage>
</organism>
<dbReference type="PANTHER" id="PTHR40051:SF1">
    <property type="entry name" value="YOLD-LIKE FAMILY PROTEIN"/>
    <property type="match status" value="1"/>
</dbReference>
<gene>
    <name evidence="1" type="ORF">NCTC13163_00935</name>
</gene>
<dbReference type="Pfam" id="PF08863">
    <property type="entry name" value="YolD"/>
    <property type="match status" value="1"/>
</dbReference>
<dbReference type="STRING" id="1397694.GCA_000702585_01449"/>
<dbReference type="RefSeq" id="WP_029334615.1">
    <property type="nucleotide sequence ID" value="NZ_UGGP01000001.1"/>
</dbReference>
<dbReference type="Proteomes" id="UP000254060">
    <property type="component" value="Unassembled WGS sequence"/>
</dbReference>
<name>A0A377FT05_9BACL</name>
<dbReference type="EMBL" id="UGGP01000001">
    <property type="protein sequence ID" value="STO07585.1"/>
    <property type="molecule type" value="Genomic_DNA"/>
</dbReference>
<protein>
    <submittedName>
        <fullName evidence="1">YolD-like protein</fullName>
    </submittedName>
</protein>
<dbReference type="InterPro" id="IPR014962">
    <property type="entry name" value="YolD"/>
</dbReference>
<proteinExistence type="predicted"/>
<dbReference type="OrthoDB" id="1644322at2"/>
<evidence type="ECO:0000313" key="1">
    <source>
        <dbReference type="EMBL" id="STO07585.1"/>
    </source>
</evidence>
<evidence type="ECO:0000313" key="2">
    <source>
        <dbReference type="Proteomes" id="UP000254060"/>
    </source>
</evidence>
<dbReference type="AlphaFoldDB" id="A0A377FT05"/>
<dbReference type="PANTHER" id="PTHR40051">
    <property type="entry name" value="IG HYPOTHETICAL 15966"/>
    <property type="match status" value="1"/>
</dbReference>
<accession>A0A377FT05</accession>